<dbReference type="EMBL" id="CAKLCB010000228">
    <property type="protein sequence ID" value="CAH0517124.1"/>
    <property type="molecule type" value="Genomic_DNA"/>
</dbReference>
<proteinExistence type="predicted"/>
<reference evidence="2 3" key="1">
    <citation type="submission" date="2021-11" db="EMBL/GenBank/DDBJ databases">
        <authorList>
            <person name="Islam A."/>
            <person name="Islam S."/>
            <person name="Flora M.S."/>
            <person name="Rahman M."/>
            <person name="Ziaur R.M."/>
            <person name="Epstein J.H."/>
            <person name="Hassan M."/>
            <person name="Klassen M."/>
            <person name="Woodard K."/>
            <person name="Webb A."/>
            <person name="Webby R.J."/>
            <person name="El Zowalaty M.E."/>
        </authorList>
    </citation>
    <scope>NUCLEOTIDE SEQUENCE [LARGE SCALE GENOMIC DNA]</scope>
    <source>
        <strain evidence="2">Pbs1</strain>
    </source>
</reference>
<evidence type="ECO:0000313" key="3">
    <source>
        <dbReference type="Proteomes" id="UP001158986"/>
    </source>
</evidence>
<accession>A0ABN8CWZ6</accession>
<gene>
    <name evidence="2" type="ORF">PBS001_LOCUS3751</name>
</gene>
<sequence>MEPLDVAALGVVFFSFIGVLLLHIYRNLSTAIDTVSADDEILGSMDVNIMTDHDEQDSLLPKFAGLLLSPWHSVTTEKKKETKMMQSAEKKRCAILLTMPLRIGKKMEKNPAEVPMKKVHVPYFFPLLDETAEWWKMYQSITEEMQTLELGAMELLQLEQSPQFVAAT</sequence>
<name>A0ABN8CWZ6_9STRA</name>
<comment type="caution">
    <text evidence="2">The sequence shown here is derived from an EMBL/GenBank/DDBJ whole genome shotgun (WGS) entry which is preliminary data.</text>
</comment>
<protein>
    <submittedName>
        <fullName evidence="2">Uncharacterized protein</fullName>
    </submittedName>
</protein>
<evidence type="ECO:0000256" key="1">
    <source>
        <dbReference type="SAM" id="Phobius"/>
    </source>
</evidence>
<keyword evidence="1" id="KW-0472">Membrane</keyword>
<organism evidence="2 3">
    <name type="scientific">Peronospora belbahrii</name>
    <dbReference type="NCBI Taxonomy" id="622444"/>
    <lineage>
        <taxon>Eukaryota</taxon>
        <taxon>Sar</taxon>
        <taxon>Stramenopiles</taxon>
        <taxon>Oomycota</taxon>
        <taxon>Peronosporomycetes</taxon>
        <taxon>Peronosporales</taxon>
        <taxon>Peronosporaceae</taxon>
        <taxon>Peronospora</taxon>
    </lineage>
</organism>
<keyword evidence="1" id="KW-1133">Transmembrane helix</keyword>
<dbReference type="Proteomes" id="UP001158986">
    <property type="component" value="Unassembled WGS sequence"/>
</dbReference>
<keyword evidence="1" id="KW-0812">Transmembrane</keyword>
<keyword evidence="3" id="KW-1185">Reference proteome</keyword>
<feature type="transmembrane region" description="Helical" evidence="1">
    <location>
        <begin position="6"/>
        <end position="25"/>
    </location>
</feature>
<evidence type="ECO:0000313" key="2">
    <source>
        <dbReference type="EMBL" id="CAH0517124.1"/>
    </source>
</evidence>